<proteinExistence type="predicted"/>
<comment type="caution">
    <text evidence="1">The sequence shown here is derived from an EMBL/GenBank/DDBJ whole genome shotgun (WGS) entry which is preliminary data.</text>
</comment>
<sequence length="108" mass="11961">MPKLTLVGRNVCGHPSRFVLRGFLEEPSGITAPDGAVLIELDTELEPVICIESENVAAGETFKYEDDLEVTFDMRGLQWAAPGPLCGRFELVSFTWGEHKLIRQPGMI</sequence>
<gene>
    <name evidence="1" type="ORF">LCGC14_0982130</name>
</gene>
<evidence type="ECO:0000313" key="1">
    <source>
        <dbReference type="EMBL" id="KKN15821.1"/>
    </source>
</evidence>
<accession>A0A0F9QRQ5</accession>
<name>A0A0F9QRQ5_9ZZZZ</name>
<protein>
    <submittedName>
        <fullName evidence="1">Uncharacterized protein</fullName>
    </submittedName>
</protein>
<dbReference type="AlphaFoldDB" id="A0A0F9QRQ5"/>
<reference evidence="1" key="1">
    <citation type="journal article" date="2015" name="Nature">
        <title>Complex archaea that bridge the gap between prokaryotes and eukaryotes.</title>
        <authorList>
            <person name="Spang A."/>
            <person name="Saw J.H."/>
            <person name="Jorgensen S.L."/>
            <person name="Zaremba-Niedzwiedzka K."/>
            <person name="Martijn J."/>
            <person name="Lind A.E."/>
            <person name="van Eijk R."/>
            <person name="Schleper C."/>
            <person name="Guy L."/>
            <person name="Ettema T.J."/>
        </authorList>
    </citation>
    <scope>NUCLEOTIDE SEQUENCE</scope>
</reference>
<dbReference type="EMBL" id="LAZR01003674">
    <property type="protein sequence ID" value="KKN15821.1"/>
    <property type="molecule type" value="Genomic_DNA"/>
</dbReference>
<organism evidence="1">
    <name type="scientific">marine sediment metagenome</name>
    <dbReference type="NCBI Taxonomy" id="412755"/>
    <lineage>
        <taxon>unclassified sequences</taxon>
        <taxon>metagenomes</taxon>
        <taxon>ecological metagenomes</taxon>
    </lineage>
</organism>